<dbReference type="FunCoup" id="H0V459">
    <property type="interactions" value="24"/>
</dbReference>
<dbReference type="Bgee" id="ENSCPOG00000004880">
    <property type="expression patterns" value="Expressed in heart and 12 other cell types or tissues"/>
</dbReference>
<reference evidence="6" key="2">
    <citation type="submission" date="2025-08" db="UniProtKB">
        <authorList>
            <consortium name="Ensembl"/>
        </authorList>
    </citation>
    <scope>IDENTIFICATION</scope>
    <source>
        <strain evidence="6">2N</strain>
    </source>
</reference>
<dbReference type="InterPro" id="IPR003877">
    <property type="entry name" value="SPRY_dom"/>
</dbReference>
<dbReference type="GO" id="GO:0010494">
    <property type="term" value="C:cytoplasmic stress granule"/>
    <property type="evidence" value="ECO:0007669"/>
    <property type="project" value="Ensembl"/>
</dbReference>
<dbReference type="GO" id="GO:0042802">
    <property type="term" value="F:identical protein binding"/>
    <property type="evidence" value="ECO:0007669"/>
    <property type="project" value="Ensembl"/>
</dbReference>
<proteinExistence type="predicted"/>
<dbReference type="OMA" id="RCSHWAV"/>
<dbReference type="GO" id="GO:0039529">
    <property type="term" value="P:RIG-I signaling pathway"/>
    <property type="evidence" value="ECO:0007669"/>
    <property type="project" value="Ensembl"/>
</dbReference>
<organism evidence="6 7">
    <name type="scientific">Cavia porcellus</name>
    <name type="common">Guinea pig</name>
    <dbReference type="NCBI Taxonomy" id="10141"/>
    <lineage>
        <taxon>Eukaryota</taxon>
        <taxon>Metazoa</taxon>
        <taxon>Chordata</taxon>
        <taxon>Craniata</taxon>
        <taxon>Vertebrata</taxon>
        <taxon>Euteleostomi</taxon>
        <taxon>Mammalia</taxon>
        <taxon>Eutheria</taxon>
        <taxon>Euarchontoglires</taxon>
        <taxon>Glires</taxon>
        <taxon>Rodentia</taxon>
        <taxon>Hystricomorpha</taxon>
        <taxon>Caviidae</taxon>
        <taxon>Cavia</taxon>
    </lineage>
</organism>
<dbReference type="AlphaFoldDB" id="H0V459"/>
<dbReference type="SUPFAM" id="SSF49899">
    <property type="entry name" value="Concanavalin A-like lectins/glucanases"/>
    <property type="match status" value="1"/>
</dbReference>
<dbReference type="EMBL" id="AAKN02033152">
    <property type="status" value="NOT_ANNOTATED_CDS"/>
    <property type="molecule type" value="Genomic_DNA"/>
</dbReference>
<feature type="compositionally biased region" description="Polar residues" evidence="4">
    <location>
        <begin position="112"/>
        <end position="131"/>
    </location>
</feature>
<dbReference type="CDD" id="cd12902">
    <property type="entry name" value="SPRY_PRY_RNF135"/>
    <property type="match status" value="1"/>
</dbReference>
<name>H0V459_CAVPO</name>
<evidence type="ECO:0000256" key="4">
    <source>
        <dbReference type="SAM" id="MobiDB-lite"/>
    </source>
</evidence>
<dbReference type="GO" id="GO:0039552">
    <property type="term" value="F:RIG-I binding"/>
    <property type="evidence" value="ECO:0007669"/>
    <property type="project" value="Ensembl"/>
</dbReference>
<dbReference type="GO" id="GO:0010994">
    <property type="term" value="P:free ubiquitin chain polymerization"/>
    <property type="evidence" value="ECO:0007669"/>
    <property type="project" value="Ensembl"/>
</dbReference>
<dbReference type="InParanoid" id="H0V459"/>
<evidence type="ECO:0000313" key="6">
    <source>
        <dbReference type="Ensembl" id="ENSCPOP00000004392.3"/>
    </source>
</evidence>
<dbReference type="InterPro" id="IPR013320">
    <property type="entry name" value="ConA-like_dom_sf"/>
</dbReference>
<evidence type="ECO:0000256" key="3">
    <source>
        <dbReference type="ARBA" id="ARBA00022833"/>
    </source>
</evidence>
<keyword evidence="1" id="KW-0479">Metal-binding</keyword>
<dbReference type="VEuPathDB" id="HostDB:ENSCPOG00000004880"/>
<evidence type="ECO:0000259" key="5">
    <source>
        <dbReference type="PROSITE" id="PS50188"/>
    </source>
</evidence>
<reference evidence="7" key="1">
    <citation type="journal article" date="2011" name="Nature">
        <title>A high-resolution map of human evolutionary constraint using 29 mammals.</title>
        <authorList>
            <person name="Lindblad-Toh K."/>
            <person name="Garber M."/>
            <person name="Zuk O."/>
            <person name="Lin M.F."/>
            <person name="Parker B.J."/>
            <person name="Washietl S."/>
            <person name="Kheradpour P."/>
            <person name="Ernst J."/>
            <person name="Jordan G."/>
            <person name="Mauceli E."/>
            <person name="Ward L.D."/>
            <person name="Lowe C.B."/>
            <person name="Holloway A.K."/>
            <person name="Clamp M."/>
            <person name="Gnerre S."/>
            <person name="Alfoldi J."/>
            <person name="Beal K."/>
            <person name="Chang J."/>
            <person name="Clawson H."/>
            <person name="Cuff J."/>
            <person name="Di Palma F."/>
            <person name="Fitzgerald S."/>
            <person name="Flicek P."/>
            <person name="Guttman M."/>
            <person name="Hubisz M.J."/>
            <person name="Jaffe D.B."/>
            <person name="Jungreis I."/>
            <person name="Kent W.J."/>
            <person name="Kostka D."/>
            <person name="Lara M."/>
            <person name="Martins A.L."/>
            <person name="Massingham T."/>
            <person name="Moltke I."/>
            <person name="Raney B.J."/>
            <person name="Rasmussen M.D."/>
            <person name="Robinson J."/>
            <person name="Stark A."/>
            <person name="Vilella A.J."/>
            <person name="Wen J."/>
            <person name="Xie X."/>
            <person name="Zody M.C."/>
            <person name="Baldwin J."/>
            <person name="Bloom T."/>
            <person name="Chin C.W."/>
            <person name="Heiman D."/>
            <person name="Nicol R."/>
            <person name="Nusbaum C."/>
            <person name="Young S."/>
            <person name="Wilkinson J."/>
            <person name="Worley K.C."/>
            <person name="Kovar C.L."/>
            <person name="Muzny D.M."/>
            <person name="Gibbs R.A."/>
            <person name="Cree A."/>
            <person name="Dihn H.H."/>
            <person name="Fowler G."/>
            <person name="Jhangiani S."/>
            <person name="Joshi V."/>
            <person name="Lee S."/>
            <person name="Lewis L.R."/>
            <person name="Nazareth L.V."/>
            <person name="Okwuonu G."/>
            <person name="Santibanez J."/>
            <person name="Warren W.C."/>
            <person name="Mardis E.R."/>
            <person name="Weinstock G.M."/>
            <person name="Wilson R.K."/>
            <person name="Delehaunty K."/>
            <person name="Dooling D."/>
            <person name="Fronik C."/>
            <person name="Fulton L."/>
            <person name="Fulton B."/>
            <person name="Graves T."/>
            <person name="Minx P."/>
            <person name="Sodergren E."/>
            <person name="Birney E."/>
            <person name="Margulies E.H."/>
            <person name="Herrero J."/>
            <person name="Green E.D."/>
            <person name="Haussler D."/>
            <person name="Siepel A."/>
            <person name="Goldman N."/>
            <person name="Pollard K.S."/>
            <person name="Pedersen J.S."/>
            <person name="Lander E.S."/>
            <person name="Kellis M."/>
        </authorList>
    </citation>
    <scope>NUCLEOTIDE SEQUENCE [LARGE SCALE GENOMIC DNA]</scope>
    <source>
        <strain evidence="7">2N</strain>
    </source>
</reference>
<dbReference type="PROSITE" id="PS50188">
    <property type="entry name" value="B302_SPRY"/>
    <property type="match status" value="1"/>
</dbReference>
<dbReference type="SMART" id="SM00449">
    <property type="entry name" value="SPRY"/>
    <property type="match status" value="1"/>
</dbReference>
<dbReference type="InterPro" id="IPR042723">
    <property type="entry name" value="RNF135_SPRY_PRY_dom"/>
</dbReference>
<dbReference type="GeneTree" id="ENSGT00830000128449"/>
<dbReference type="GO" id="GO:1990904">
    <property type="term" value="C:ribonucleoprotein complex"/>
    <property type="evidence" value="ECO:0007669"/>
    <property type="project" value="Ensembl"/>
</dbReference>
<feature type="domain" description="B30.2/SPRY" evidence="5">
    <location>
        <begin position="177"/>
        <end position="368"/>
    </location>
</feature>
<dbReference type="HOGENOM" id="CLU_032372_2_0_1"/>
<dbReference type="GO" id="GO:0140374">
    <property type="term" value="P:antiviral innate immune response"/>
    <property type="evidence" value="ECO:0007669"/>
    <property type="project" value="Ensembl"/>
</dbReference>
<dbReference type="InterPro" id="IPR006574">
    <property type="entry name" value="PRY"/>
</dbReference>
<dbReference type="PANTHER" id="PTHR25465">
    <property type="entry name" value="B-BOX DOMAIN CONTAINING"/>
    <property type="match status" value="1"/>
</dbReference>
<evidence type="ECO:0000256" key="2">
    <source>
        <dbReference type="ARBA" id="ARBA00022771"/>
    </source>
</evidence>
<keyword evidence="7" id="KW-1185">Reference proteome</keyword>
<dbReference type="Ensembl" id="ENSCPOT00000004933.3">
    <property type="protein sequence ID" value="ENSCPOP00000004392.3"/>
    <property type="gene ID" value="ENSCPOG00000004880.4"/>
</dbReference>
<feature type="region of interest" description="Disordered" evidence="4">
    <location>
        <begin position="155"/>
        <end position="182"/>
    </location>
</feature>
<accession>H0V459</accession>
<dbReference type="GO" id="GO:0051260">
    <property type="term" value="P:protein homooligomerization"/>
    <property type="evidence" value="ECO:0007669"/>
    <property type="project" value="Ensembl"/>
</dbReference>
<gene>
    <name evidence="6" type="primary">RNF135</name>
</gene>
<dbReference type="Pfam" id="PF00622">
    <property type="entry name" value="SPRY"/>
    <property type="match status" value="1"/>
</dbReference>
<dbReference type="STRING" id="10141.ENSCPOP00000004392"/>
<evidence type="ECO:0000256" key="1">
    <source>
        <dbReference type="ARBA" id="ARBA00022723"/>
    </source>
</evidence>
<keyword evidence="2" id="KW-0863">Zinc-finger</keyword>
<reference evidence="6" key="3">
    <citation type="submission" date="2025-09" db="UniProtKB">
        <authorList>
            <consortium name="Ensembl"/>
        </authorList>
    </citation>
    <scope>IDENTIFICATION</scope>
    <source>
        <strain evidence="6">2N</strain>
    </source>
</reference>
<feature type="compositionally biased region" description="Polar residues" evidence="4">
    <location>
        <begin position="170"/>
        <end position="179"/>
    </location>
</feature>
<sequence length="368" mass="40346">AVPVWLDEDDLGCCICQELLPPAARPAAENLLLQRLADKLGAAAGLGLASPGRLPAGAPRSPPFRVTAQKSITEVVQELTVLARKLVDITKLVQRQGPLVGYRPDKEVSTLGALSSGQDISPASPTPVASRTSEEEIRAILRDLEEIQEKLRGNFLGKEAPEEQTREAVPSSSCPQPEQSWPAPRRVSQFAQWAITPTFDLESLSCSLEVSKDCRKVTVCRCQQNYLWSPQRFSASQVVCSQALSSGRQYWEVDTQYCNNWAVGVASGTMARDRMLGRTNDSWCIEWKDTGKLSAWTMAKETVLGSDRPGVVGIWLDLEEGKLAFYSVANQESLVYECEVSASSPLHPAFWLFGLQPGNSLIIKQAKI</sequence>
<dbReference type="GO" id="GO:0061630">
    <property type="term" value="F:ubiquitin protein ligase activity"/>
    <property type="evidence" value="ECO:0007669"/>
    <property type="project" value="Ensembl"/>
</dbReference>
<dbReference type="InterPro" id="IPR043136">
    <property type="entry name" value="B30.2/SPRY_sf"/>
</dbReference>
<dbReference type="SMART" id="SM00589">
    <property type="entry name" value="PRY"/>
    <property type="match status" value="1"/>
</dbReference>
<dbReference type="PRINTS" id="PR01407">
    <property type="entry name" value="BUTYPHLNCDUF"/>
</dbReference>
<dbReference type="Proteomes" id="UP000005447">
    <property type="component" value="Unassembled WGS sequence"/>
</dbReference>
<dbReference type="GO" id="GO:0043021">
    <property type="term" value="F:ribonucleoprotein complex binding"/>
    <property type="evidence" value="ECO:0007669"/>
    <property type="project" value="Ensembl"/>
</dbReference>
<dbReference type="GO" id="GO:0070534">
    <property type="term" value="P:protein K63-linked ubiquitination"/>
    <property type="evidence" value="ECO:0007669"/>
    <property type="project" value="Ensembl"/>
</dbReference>
<keyword evidence="3" id="KW-0862">Zinc</keyword>
<evidence type="ECO:0000313" key="7">
    <source>
        <dbReference type="Proteomes" id="UP000005447"/>
    </source>
</evidence>
<dbReference type="GO" id="GO:0032728">
    <property type="term" value="P:positive regulation of interferon-beta production"/>
    <property type="evidence" value="ECO:0007669"/>
    <property type="project" value="Ensembl"/>
</dbReference>
<dbReference type="Gene3D" id="2.60.120.920">
    <property type="match status" value="1"/>
</dbReference>
<dbReference type="GO" id="GO:0008270">
    <property type="term" value="F:zinc ion binding"/>
    <property type="evidence" value="ECO:0007669"/>
    <property type="project" value="UniProtKB-KW"/>
</dbReference>
<dbReference type="PANTHER" id="PTHR25465:SF41">
    <property type="entry name" value="E3 UBIQUITIN-PROTEIN LIGASE RNF135"/>
    <property type="match status" value="1"/>
</dbReference>
<protein>
    <submittedName>
        <fullName evidence="6">Ring finger protein 135</fullName>
    </submittedName>
</protein>
<dbReference type="InterPro" id="IPR003879">
    <property type="entry name" value="Butyrophylin_SPRY"/>
</dbReference>
<dbReference type="InterPro" id="IPR051051">
    <property type="entry name" value="E3_ubiq-ligase_TRIM/RNF"/>
</dbReference>
<feature type="region of interest" description="Disordered" evidence="4">
    <location>
        <begin position="111"/>
        <end position="134"/>
    </location>
</feature>
<dbReference type="FunFam" id="2.60.120.920:FF:000059">
    <property type="entry name" value="E3 ubiquitin-protein ligase RNF135"/>
    <property type="match status" value="1"/>
</dbReference>
<dbReference type="InterPro" id="IPR001870">
    <property type="entry name" value="B30.2/SPRY"/>
</dbReference>
<dbReference type="EMBL" id="AAKN02033151">
    <property type="status" value="NOT_ANNOTATED_CDS"/>
    <property type="molecule type" value="Genomic_DNA"/>
</dbReference>